<evidence type="ECO:0000313" key="2">
    <source>
        <dbReference type="Proteomes" id="UP000092460"/>
    </source>
</evidence>
<proteinExistence type="predicted"/>
<evidence type="ECO:0000313" key="1">
    <source>
        <dbReference type="EnsemblMetazoa" id="GPPI004247-PA"/>
    </source>
</evidence>
<organism evidence="1 2">
    <name type="scientific">Glossina palpalis gambiensis</name>
    <dbReference type="NCBI Taxonomy" id="67801"/>
    <lineage>
        <taxon>Eukaryota</taxon>
        <taxon>Metazoa</taxon>
        <taxon>Ecdysozoa</taxon>
        <taxon>Arthropoda</taxon>
        <taxon>Hexapoda</taxon>
        <taxon>Insecta</taxon>
        <taxon>Pterygota</taxon>
        <taxon>Neoptera</taxon>
        <taxon>Endopterygota</taxon>
        <taxon>Diptera</taxon>
        <taxon>Brachycera</taxon>
        <taxon>Muscomorpha</taxon>
        <taxon>Hippoboscoidea</taxon>
        <taxon>Glossinidae</taxon>
        <taxon>Glossina</taxon>
    </lineage>
</organism>
<dbReference type="EMBL" id="JXJN01001587">
    <property type="status" value="NOT_ANNOTATED_CDS"/>
    <property type="molecule type" value="Genomic_DNA"/>
</dbReference>
<dbReference type="InterPro" id="IPR053035">
    <property type="entry name" value="Mitochondrial_GEF_domain"/>
</dbReference>
<dbReference type="EnsemblMetazoa" id="GPPI004247-RA">
    <property type="protein sequence ID" value="GPPI004247-PA"/>
    <property type="gene ID" value="GPPI004247"/>
</dbReference>
<dbReference type="PANTHER" id="PTHR46337:SF1">
    <property type="entry name" value="RCC1-LIKE G EXCHANGING FACTOR-LIKE PROTEIN"/>
    <property type="match status" value="1"/>
</dbReference>
<reference evidence="1" key="2">
    <citation type="submission" date="2020-05" db="UniProtKB">
        <authorList>
            <consortium name="EnsemblMetazoa"/>
        </authorList>
    </citation>
    <scope>IDENTIFICATION</scope>
    <source>
        <strain evidence="1">IAEA</strain>
    </source>
</reference>
<dbReference type="VEuPathDB" id="VectorBase:GPPI004247"/>
<dbReference type="InterPro" id="IPR009091">
    <property type="entry name" value="RCC1/BLIP-II"/>
</dbReference>
<dbReference type="GO" id="GO:0005743">
    <property type="term" value="C:mitochondrial inner membrane"/>
    <property type="evidence" value="ECO:0007669"/>
    <property type="project" value="TreeGrafter"/>
</dbReference>
<dbReference type="GO" id="GO:0070131">
    <property type="term" value="P:positive regulation of mitochondrial translation"/>
    <property type="evidence" value="ECO:0007669"/>
    <property type="project" value="TreeGrafter"/>
</dbReference>
<protein>
    <submittedName>
        <fullName evidence="1">Uncharacterized protein</fullName>
    </submittedName>
</protein>
<dbReference type="GO" id="GO:0005085">
    <property type="term" value="F:guanyl-nucleotide exchange factor activity"/>
    <property type="evidence" value="ECO:0007669"/>
    <property type="project" value="TreeGrafter"/>
</dbReference>
<dbReference type="GO" id="GO:0019843">
    <property type="term" value="F:rRNA binding"/>
    <property type="evidence" value="ECO:0007669"/>
    <property type="project" value="TreeGrafter"/>
</dbReference>
<name>A0A1B0APV5_9MUSC</name>
<dbReference type="AlphaFoldDB" id="A0A1B0APV5"/>
<keyword evidence="2" id="KW-1185">Reference proteome</keyword>
<dbReference type="Proteomes" id="UP000092460">
    <property type="component" value="Unassembled WGS sequence"/>
</dbReference>
<sequence length="114" mass="12671">MALNEEDLVYTWCYGILGVGPLAEQSSKPQCLLPPLFGRNDFSNKTHVVSIGCGVFHMGAINSDGILEFSTIALKQYVKIKYEVLPFFFAACCNREPNLLEQRGERSVAAVLRN</sequence>
<dbReference type="SUPFAM" id="SSF50985">
    <property type="entry name" value="RCC1/BLIP-II"/>
    <property type="match status" value="1"/>
</dbReference>
<accession>A0A1B0APV5</accession>
<reference evidence="2" key="1">
    <citation type="submission" date="2015-01" db="EMBL/GenBank/DDBJ databases">
        <authorList>
            <person name="Aksoy S."/>
            <person name="Warren W."/>
            <person name="Wilson R.K."/>
        </authorList>
    </citation>
    <scope>NUCLEOTIDE SEQUENCE [LARGE SCALE GENOMIC DNA]</scope>
    <source>
        <strain evidence="2">IAEA</strain>
    </source>
</reference>
<dbReference type="STRING" id="67801.A0A1B0APV5"/>
<dbReference type="PANTHER" id="PTHR46337">
    <property type="entry name" value="RCC1-LIKE G EXCHANGING FACTOR-LIKE PROTEIN"/>
    <property type="match status" value="1"/>
</dbReference>